<dbReference type="CDD" id="cd14797">
    <property type="entry name" value="DUF302"/>
    <property type="match status" value="1"/>
</dbReference>
<dbReference type="InterPro" id="IPR005180">
    <property type="entry name" value="DUF302"/>
</dbReference>
<protein>
    <recommendedName>
        <fullName evidence="1">DUF302 domain-containing protein</fullName>
    </recommendedName>
</protein>
<organism evidence="2 3">
    <name type="scientific">Nocardioides phosphati</name>
    <dbReference type="NCBI Taxonomy" id="1867775"/>
    <lineage>
        <taxon>Bacteria</taxon>
        <taxon>Bacillati</taxon>
        <taxon>Actinomycetota</taxon>
        <taxon>Actinomycetes</taxon>
        <taxon>Propionibacteriales</taxon>
        <taxon>Nocardioidaceae</taxon>
        <taxon>Nocardioides</taxon>
    </lineage>
</organism>
<dbReference type="PANTHER" id="PTHR38342">
    <property type="entry name" value="SLR5037 PROTEIN"/>
    <property type="match status" value="1"/>
</dbReference>
<dbReference type="Pfam" id="PF03625">
    <property type="entry name" value="DUF302"/>
    <property type="match status" value="1"/>
</dbReference>
<dbReference type="SUPFAM" id="SSF103247">
    <property type="entry name" value="TT1751-like"/>
    <property type="match status" value="1"/>
</dbReference>
<comment type="caution">
    <text evidence="2">The sequence shown here is derived from an EMBL/GenBank/DDBJ whole genome shotgun (WGS) entry which is preliminary data.</text>
</comment>
<dbReference type="Proteomes" id="UP000655410">
    <property type="component" value="Unassembled WGS sequence"/>
</dbReference>
<feature type="domain" description="DUF302" evidence="1">
    <location>
        <begin position="36"/>
        <end position="98"/>
    </location>
</feature>
<dbReference type="PANTHER" id="PTHR38342:SF1">
    <property type="entry name" value="SLR5037 PROTEIN"/>
    <property type="match status" value="1"/>
</dbReference>
<reference evidence="3" key="1">
    <citation type="journal article" date="2019" name="Int. J. Syst. Evol. Microbiol.">
        <title>The Global Catalogue of Microorganisms (GCM) 10K type strain sequencing project: providing services to taxonomists for standard genome sequencing and annotation.</title>
        <authorList>
            <consortium name="The Broad Institute Genomics Platform"/>
            <consortium name="The Broad Institute Genome Sequencing Center for Infectious Disease"/>
            <person name="Wu L."/>
            <person name="Ma J."/>
        </authorList>
    </citation>
    <scope>NUCLEOTIDE SEQUENCE [LARGE SCALE GENOMIC DNA]</scope>
    <source>
        <strain evidence="3">CGMCC 4.7371</strain>
    </source>
</reference>
<accession>A0ABQ2N9W4</accession>
<keyword evidence="3" id="KW-1185">Reference proteome</keyword>
<dbReference type="Gene3D" id="3.30.310.70">
    <property type="entry name" value="TT1751-like domain"/>
    <property type="match status" value="1"/>
</dbReference>
<sequence>MQEFTLERTIAAPYDEAVAQVRAALAEAGFGVLTEIDMKATLKAKIGVDIAPRVILGACRPALAHQALEADPRIATMLPCNVVVSAEREGSRVEVFDPAAMTSFSTSSAIAEVAAEARDRLTQMLARLTGQED</sequence>
<gene>
    <name evidence="2" type="ORF">GCM10011584_01430</name>
</gene>
<evidence type="ECO:0000313" key="2">
    <source>
        <dbReference type="EMBL" id="GGO84273.1"/>
    </source>
</evidence>
<dbReference type="RefSeq" id="WP_188781924.1">
    <property type="nucleotide sequence ID" value="NZ_BMNI01000001.1"/>
</dbReference>
<proteinExistence type="predicted"/>
<dbReference type="InterPro" id="IPR016796">
    <property type="entry name" value="UCP021774"/>
</dbReference>
<dbReference type="EMBL" id="BMNI01000001">
    <property type="protein sequence ID" value="GGO84273.1"/>
    <property type="molecule type" value="Genomic_DNA"/>
</dbReference>
<evidence type="ECO:0000259" key="1">
    <source>
        <dbReference type="Pfam" id="PF03625"/>
    </source>
</evidence>
<name>A0ABQ2N9W4_9ACTN</name>
<evidence type="ECO:0000313" key="3">
    <source>
        <dbReference type="Proteomes" id="UP000655410"/>
    </source>
</evidence>
<dbReference type="PIRSF" id="PIRSF021774">
    <property type="entry name" value="UCP021774"/>
    <property type="match status" value="1"/>
</dbReference>
<dbReference type="InterPro" id="IPR035923">
    <property type="entry name" value="TT1751-like_sf"/>
</dbReference>